<proteinExistence type="predicted"/>
<dbReference type="AlphaFoldDB" id="A0A0F9H3J7"/>
<feature type="non-terminal residue" evidence="1">
    <location>
        <position position="1"/>
    </location>
</feature>
<sequence>GIFSEEEAVQSLIGLGFDVDASATFVALRELELAKKQRALAIRTIRVLFDSDLIDFNEAVTRLDGLQTPPIERDFILAELESEKASRVRLPSKADLEGFAGDGLIEKPEFMTEMLRIGYPQKWAEKFTQQNFS</sequence>
<reference evidence="1" key="1">
    <citation type="journal article" date="2015" name="Nature">
        <title>Complex archaea that bridge the gap between prokaryotes and eukaryotes.</title>
        <authorList>
            <person name="Spang A."/>
            <person name="Saw J.H."/>
            <person name="Jorgensen S.L."/>
            <person name="Zaremba-Niedzwiedzka K."/>
            <person name="Martijn J."/>
            <person name="Lind A.E."/>
            <person name="van Eijk R."/>
            <person name="Schleper C."/>
            <person name="Guy L."/>
            <person name="Ettema T.J."/>
        </authorList>
    </citation>
    <scope>NUCLEOTIDE SEQUENCE</scope>
</reference>
<accession>A0A0F9H3J7</accession>
<comment type="caution">
    <text evidence="1">The sequence shown here is derived from an EMBL/GenBank/DDBJ whole genome shotgun (WGS) entry which is preliminary data.</text>
</comment>
<organism evidence="1">
    <name type="scientific">marine sediment metagenome</name>
    <dbReference type="NCBI Taxonomy" id="412755"/>
    <lineage>
        <taxon>unclassified sequences</taxon>
        <taxon>metagenomes</taxon>
        <taxon>ecological metagenomes</taxon>
    </lineage>
</organism>
<gene>
    <name evidence="1" type="ORF">LCGC14_1833230</name>
</gene>
<dbReference type="EMBL" id="LAZR01018137">
    <property type="protein sequence ID" value="KKL97561.1"/>
    <property type="molecule type" value="Genomic_DNA"/>
</dbReference>
<protein>
    <submittedName>
        <fullName evidence="1">Uncharacterized protein</fullName>
    </submittedName>
</protein>
<evidence type="ECO:0000313" key="1">
    <source>
        <dbReference type="EMBL" id="KKL97561.1"/>
    </source>
</evidence>
<name>A0A0F9H3J7_9ZZZZ</name>